<dbReference type="EMBL" id="LLXZ01000071">
    <property type="protein sequence ID" value="KRR09626.1"/>
    <property type="molecule type" value="Genomic_DNA"/>
</dbReference>
<dbReference type="Proteomes" id="UP000050863">
    <property type="component" value="Unassembled WGS sequence"/>
</dbReference>
<evidence type="ECO:0000313" key="1">
    <source>
        <dbReference type="EMBL" id="KRR09626.1"/>
    </source>
</evidence>
<dbReference type="AlphaFoldDB" id="A0A0R3LP50"/>
<proteinExistence type="predicted"/>
<reference evidence="1 2" key="1">
    <citation type="submission" date="2014-03" db="EMBL/GenBank/DDBJ databases">
        <title>Bradyrhizobium valentinum sp. nov., isolated from effective nodules of Lupinus mariae-josephae, a lupine endemic of basic-lime soils in Eastern Spain.</title>
        <authorList>
            <person name="Duran D."/>
            <person name="Rey L."/>
            <person name="Navarro A."/>
            <person name="Busquets A."/>
            <person name="Imperial J."/>
            <person name="Ruiz-Argueso T."/>
        </authorList>
    </citation>
    <scope>NUCLEOTIDE SEQUENCE [LARGE SCALE GENOMIC DNA]</scope>
    <source>
        <strain evidence="1 2">PAC68</strain>
    </source>
</reference>
<keyword evidence="2" id="KW-1185">Reference proteome</keyword>
<organism evidence="1 2">
    <name type="scientific">Bradyrhizobium jicamae</name>
    <dbReference type="NCBI Taxonomy" id="280332"/>
    <lineage>
        <taxon>Bacteria</taxon>
        <taxon>Pseudomonadati</taxon>
        <taxon>Pseudomonadota</taxon>
        <taxon>Alphaproteobacteria</taxon>
        <taxon>Hyphomicrobiales</taxon>
        <taxon>Nitrobacteraceae</taxon>
        <taxon>Bradyrhizobium</taxon>
    </lineage>
</organism>
<gene>
    <name evidence="1" type="ORF">CQ12_14195</name>
</gene>
<evidence type="ECO:0000313" key="2">
    <source>
        <dbReference type="Proteomes" id="UP000050863"/>
    </source>
</evidence>
<accession>A0A0R3LP50</accession>
<comment type="caution">
    <text evidence="1">The sequence shown here is derived from an EMBL/GenBank/DDBJ whole genome shotgun (WGS) entry which is preliminary data.</text>
</comment>
<protein>
    <submittedName>
        <fullName evidence="1">Uncharacterized protein</fullName>
    </submittedName>
</protein>
<name>A0A0R3LP50_9BRAD</name>
<sequence>MMAGWWNGTRYKTHVLQTDDAAFVETMAMNWLVSDHKKSKFVGVVMNGNIAVEGKTHDALILRSRTADQSIRMMAYASYCSDSNKDEPWQTPIVDFPADQAVPPDARKAALEIMLRSLFGRN</sequence>